<protein>
    <submittedName>
        <fullName evidence="8">Type II secretion system F family protein</fullName>
    </submittedName>
</protein>
<accession>A0A7T7RI72</accession>
<comment type="subcellular location">
    <subcellularLocation>
        <location evidence="1">Cell membrane</location>
        <topology evidence="1">Multi-pass membrane protein</topology>
    </subcellularLocation>
</comment>
<dbReference type="InterPro" id="IPR018076">
    <property type="entry name" value="T2SS_GspF_dom"/>
</dbReference>
<feature type="transmembrane region" description="Helical" evidence="6">
    <location>
        <begin position="261"/>
        <end position="281"/>
    </location>
</feature>
<keyword evidence="9" id="KW-1185">Reference proteome</keyword>
<dbReference type="EMBL" id="CP066832">
    <property type="protein sequence ID" value="QQM47551.1"/>
    <property type="molecule type" value="Genomic_DNA"/>
</dbReference>
<evidence type="ECO:0000256" key="2">
    <source>
        <dbReference type="ARBA" id="ARBA00022475"/>
    </source>
</evidence>
<evidence type="ECO:0000256" key="4">
    <source>
        <dbReference type="ARBA" id="ARBA00022989"/>
    </source>
</evidence>
<dbReference type="PANTHER" id="PTHR35007:SF3">
    <property type="entry name" value="POSSIBLE CONSERVED ALANINE RICH MEMBRANE PROTEIN"/>
    <property type="match status" value="1"/>
</dbReference>
<keyword evidence="2" id="KW-1003">Cell membrane</keyword>
<dbReference type="GO" id="GO:0005886">
    <property type="term" value="C:plasma membrane"/>
    <property type="evidence" value="ECO:0007669"/>
    <property type="project" value="UniProtKB-SubCell"/>
</dbReference>
<dbReference type="KEGG" id="slf:JEQ17_49280"/>
<evidence type="ECO:0000256" key="1">
    <source>
        <dbReference type="ARBA" id="ARBA00004651"/>
    </source>
</evidence>
<organism evidence="8 9">
    <name type="scientific">Streptomyces liliifuscus</name>
    <dbReference type="NCBI Taxonomy" id="2797636"/>
    <lineage>
        <taxon>Bacteria</taxon>
        <taxon>Bacillati</taxon>
        <taxon>Actinomycetota</taxon>
        <taxon>Actinomycetes</taxon>
        <taxon>Kitasatosporales</taxon>
        <taxon>Streptomycetaceae</taxon>
        <taxon>Streptomyces</taxon>
    </lineage>
</organism>
<feature type="transmembrane region" description="Helical" evidence="6">
    <location>
        <begin position="236"/>
        <end position="255"/>
    </location>
</feature>
<name>A0A7T7RI72_9ACTN</name>
<dbReference type="Pfam" id="PF00482">
    <property type="entry name" value="T2SSF"/>
    <property type="match status" value="1"/>
</dbReference>
<evidence type="ECO:0000313" key="9">
    <source>
        <dbReference type="Proteomes" id="UP000595636"/>
    </source>
</evidence>
<keyword evidence="5 6" id="KW-0472">Membrane</keyword>
<geneLocation type="plasmid" evidence="8 9">
    <name>unnamed1</name>
</geneLocation>
<dbReference type="AlphaFoldDB" id="A0A7T7RI72"/>
<keyword evidence="3 6" id="KW-0812">Transmembrane</keyword>
<dbReference type="RefSeq" id="WP_024126719.1">
    <property type="nucleotide sequence ID" value="NZ_CP066832.1"/>
</dbReference>
<reference evidence="8 9" key="1">
    <citation type="submission" date="2020-12" db="EMBL/GenBank/DDBJ databases">
        <title>A novel species.</title>
        <authorList>
            <person name="Li K."/>
        </authorList>
    </citation>
    <scope>NUCLEOTIDE SEQUENCE [LARGE SCALE GENOMIC DNA]</scope>
    <source>
        <strain evidence="8 9">ZYC-3</strain>
        <plasmid evidence="8 9">unnamed1</plasmid>
    </source>
</reference>
<dbReference type="Proteomes" id="UP000595636">
    <property type="component" value="Plasmid unnamed1"/>
</dbReference>
<evidence type="ECO:0000256" key="6">
    <source>
        <dbReference type="SAM" id="Phobius"/>
    </source>
</evidence>
<gene>
    <name evidence="8" type="ORF">JEQ17_49280</name>
</gene>
<feature type="domain" description="Type II secretion system protein GspF" evidence="7">
    <location>
        <begin position="122"/>
        <end position="231"/>
    </location>
</feature>
<keyword evidence="4 6" id="KW-1133">Transmembrane helix</keyword>
<dbReference type="PANTHER" id="PTHR35007">
    <property type="entry name" value="INTEGRAL MEMBRANE PROTEIN-RELATED"/>
    <property type="match status" value="1"/>
</dbReference>
<proteinExistence type="predicted"/>
<keyword evidence="8" id="KW-0614">Plasmid</keyword>
<evidence type="ECO:0000313" key="8">
    <source>
        <dbReference type="EMBL" id="QQM47551.1"/>
    </source>
</evidence>
<sequence>MTLTLESLLAALGGLAAVGGLALAVAGGVGWAPSTTVRRRSRLERKIRAVFVKDARTPTSWWARGQTRLVGSAVAGLGVWLFTGWLMGGLVTIAVVIGLPWLLNTSGSGKAQIDKLEAIEEWMRRMSDIHTVGVSLEATIQRSLETVPGAIREEVRLLVSRQQAGWVPQDAYRAFADELNDAMVDEVAALLILHVEDRGSGLSKALRELAEALQHEVLSRREVEADRQKPRTNDRWVTIFCLAIFGITAFSGAYVEPYDTVAGHLVLAFVAVAFVLVKIWMRRMAILEPAPRFLSPADRSGGQIAKEAP</sequence>
<evidence type="ECO:0000259" key="7">
    <source>
        <dbReference type="Pfam" id="PF00482"/>
    </source>
</evidence>
<evidence type="ECO:0000256" key="3">
    <source>
        <dbReference type="ARBA" id="ARBA00022692"/>
    </source>
</evidence>
<feature type="transmembrane region" description="Helical" evidence="6">
    <location>
        <begin position="79"/>
        <end position="103"/>
    </location>
</feature>
<evidence type="ECO:0000256" key="5">
    <source>
        <dbReference type="ARBA" id="ARBA00023136"/>
    </source>
</evidence>